<dbReference type="NCBIfam" id="TIGR00348">
    <property type="entry name" value="hsdR"/>
    <property type="match status" value="1"/>
</dbReference>
<evidence type="ECO:0000256" key="9">
    <source>
        <dbReference type="ARBA" id="ARBA00023125"/>
    </source>
</evidence>
<keyword evidence="8 10" id="KW-0067">ATP-binding</keyword>
<evidence type="ECO:0000256" key="7">
    <source>
        <dbReference type="ARBA" id="ARBA00022801"/>
    </source>
</evidence>
<keyword evidence="9 10" id="KW-0238">DNA-binding</keyword>
<dbReference type="Gene3D" id="3.40.50.300">
    <property type="entry name" value="P-loop containing nucleotide triphosphate hydrolases"/>
    <property type="match status" value="3"/>
</dbReference>
<dbReference type="CDD" id="cd18800">
    <property type="entry name" value="SF2_C_EcoR124I-like"/>
    <property type="match status" value="1"/>
</dbReference>
<reference evidence="13" key="1">
    <citation type="journal article" date="2019" name="Int. J. Syst. Evol. Microbiol.">
        <title>The Global Catalogue of Microorganisms (GCM) 10K type strain sequencing project: providing services to taxonomists for standard genome sequencing and annotation.</title>
        <authorList>
            <consortium name="The Broad Institute Genomics Platform"/>
            <consortium name="The Broad Institute Genome Sequencing Center for Infectious Disease"/>
            <person name="Wu L."/>
            <person name="Ma J."/>
        </authorList>
    </citation>
    <scope>NUCLEOTIDE SEQUENCE [LARGE SCALE GENOMIC DNA]</scope>
    <source>
        <strain evidence="13">CGMCC 4.7427</strain>
    </source>
</reference>
<dbReference type="PROSITE" id="PS51192">
    <property type="entry name" value="HELICASE_ATP_BIND_1"/>
    <property type="match status" value="1"/>
</dbReference>
<dbReference type="PANTHER" id="PTHR30195:SF15">
    <property type="entry name" value="TYPE I RESTRICTION ENZYME HINDI ENDONUCLEASE SUBUNIT"/>
    <property type="match status" value="1"/>
</dbReference>
<gene>
    <name evidence="12" type="ORF">ACFO5T_12760</name>
</gene>
<organism evidence="12 13">
    <name type="scientific">Dokdonia genika</name>
    <dbReference type="NCBI Taxonomy" id="308113"/>
    <lineage>
        <taxon>Bacteria</taxon>
        <taxon>Pseudomonadati</taxon>
        <taxon>Bacteroidota</taxon>
        <taxon>Flavobacteriia</taxon>
        <taxon>Flavobacteriales</taxon>
        <taxon>Flavobacteriaceae</taxon>
        <taxon>Dokdonia</taxon>
    </lineage>
</organism>
<keyword evidence="7 10" id="KW-0378">Hydrolase</keyword>
<dbReference type="InterPro" id="IPR007409">
    <property type="entry name" value="Restrct_endonuc_type1_HsdR_N"/>
</dbReference>
<evidence type="ECO:0000256" key="1">
    <source>
        <dbReference type="ARBA" id="ARBA00000851"/>
    </source>
</evidence>
<dbReference type="InterPro" id="IPR021810">
    <property type="entry name" value="T1RH-like_C"/>
</dbReference>
<protein>
    <recommendedName>
        <fullName evidence="10">Type I restriction enzyme endonuclease subunit</fullName>
        <shortName evidence="10">R protein</shortName>
        <ecNumber evidence="10">3.1.21.3</ecNumber>
    </recommendedName>
</protein>
<evidence type="ECO:0000256" key="3">
    <source>
        <dbReference type="ARBA" id="ARBA00022722"/>
    </source>
</evidence>
<dbReference type="GO" id="GO:0009035">
    <property type="term" value="F:type I site-specific deoxyribonuclease activity"/>
    <property type="evidence" value="ECO:0007669"/>
    <property type="project" value="UniProtKB-EC"/>
</dbReference>
<dbReference type="InterPro" id="IPR027417">
    <property type="entry name" value="P-loop_NTPase"/>
</dbReference>
<dbReference type="SUPFAM" id="SSF52540">
    <property type="entry name" value="P-loop containing nucleoside triphosphate hydrolases"/>
    <property type="match status" value="2"/>
</dbReference>
<dbReference type="RefSeq" id="WP_380035022.1">
    <property type="nucleotide sequence ID" value="NZ_JBHSHB010000024.1"/>
</dbReference>
<keyword evidence="6 12" id="KW-0255">Endonuclease</keyword>
<feature type="domain" description="Helicase ATP-binding" evidence="11">
    <location>
        <begin position="274"/>
        <end position="450"/>
    </location>
</feature>
<dbReference type="PANTHER" id="PTHR30195">
    <property type="entry name" value="TYPE I SITE-SPECIFIC DEOXYRIBONUCLEASE PROTEIN SUBUNIT M AND R"/>
    <property type="match status" value="1"/>
</dbReference>
<comment type="function">
    <text evidence="10">Subunit R is required for both nuclease and ATPase activities, but not for modification.</text>
</comment>
<dbReference type="EC" id="3.1.21.3" evidence="10"/>
<evidence type="ECO:0000256" key="2">
    <source>
        <dbReference type="ARBA" id="ARBA00008598"/>
    </source>
</evidence>
<keyword evidence="13" id="KW-1185">Reference proteome</keyword>
<dbReference type="Pfam" id="PF22679">
    <property type="entry name" value="T1R_D3-like"/>
    <property type="match status" value="1"/>
</dbReference>
<comment type="catalytic activity">
    <reaction evidence="1 10">
        <text>Endonucleolytic cleavage of DNA to give random double-stranded fragments with terminal 5'-phosphates, ATP is simultaneously hydrolyzed.</text>
        <dbReference type="EC" id="3.1.21.3"/>
    </reaction>
</comment>
<evidence type="ECO:0000256" key="4">
    <source>
        <dbReference type="ARBA" id="ARBA00022741"/>
    </source>
</evidence>
<evidence type="ECO:0000256" key="8">
    <source>
        <dbReference type="ARBA" id="ARBA00022840"/>
    </source>
</evidence>
<dbReference type="InterPro" id="IPR014001">
    <property type="entry name" value="Helicase_ATP-bd"/>
</dbReference>
<dbReference type="Gene3D" id="3.90.1570.50">
    <property type="match status" value="1"/>
</dbReference>
<dbReference type="CDD" id="cd22332">
    <property type="entry name" value="HsdR_N"/>
    <property type="match status" value="1"/>
</dbReference>
<dbReference type="SMART" id="SM00487">
    <property type="entry name" value="DEXDc"/>
    <property type="match status" value="1"/>
</dbReference>
<dbReference type="InterPro" id="IPR040980">
    <property type="entry name" value="SWI2_SNF2"/>
</dbReference>
<dbReference type="Pfam" id="PF11867">
    <property type="entry name" value="T1RH-like_C"/>
    <property type="match status" value="1"/>
</dbReference>
<comment type="subunit">
    <text evidence="10">The type I restriction/modification system is composed of three polypeptides R, M and S.</text>
</comment>
<comment type="similarity">
    <text evidence="2 10">Belongs to the HsdR family.</text>
</comment>
<dbReference type="Proteomes" id="UP001595878">
    <property type="component" value="Unassembled WGS sequence"/>
</dbReference>
<keyword evidence="3" id="KW-0540">Nuclease</keyword>
<evidence type="ECO:0000256" key="6">
    <source>
        <dbReference type="ARBA" id="ARBA00022759"/>
    </source>
</evidence>
<sequence length="999" mass="112613">MKEAHIEQACIDWLGDLGYTHVLGTSLPQNNVSVVLKEELAAFIARQYAHLPKEIQELAVATFTHNTGADLDHRNRDFHLKMTKGVEFPYEDASGSEKAVHLYPIDFEHPENNTFWAVNQFSITGKNKRRPDIIIYVNGLPLVVFELKNWFDETTNIKEAHNQIGHYIKDIPQLFEYNALTVISDGNEAQHGMYASGIEWFAAWKSIDGTKTFNDEDFQMHTLLFGLFTKERLLHYIKNFIFHEDHNGSLIKKGAKYHQYFGVTYAVAAAQKAVRPAGDGRIGVVWHTQGSGKSIFMAIYTGILRSHPQFKNPTIVVQVDRSDLDYQLYENFVAAKDLVGDVQHADTTDDLRKLLSAGAGGVIFTTIEKFRLKQGTDEELGETEHPVLSLRENVIVMADEAHRTQYGLLDGFASNLRKALPKASFIGFTGTPVDSKDADTQEVFGDTIHIYDIKQAVADNATVNIFYEPRLAKLHLWNDKLDDEVDAITEATEDSGNLKWAAIEDAAGSEDRVAKVSTDILNHFINRTATLEGKAMIVCMSRRNCVKMYEAITALEDCPEIAVVMTGNISKDPQSWNPHFRTKESTEALKKRFKNPEDPLKIVIVRDMWLTGFDAPCVHTMYVDKIMRGHNLMQAITRTNRVFKDKKNGVIVDYIGIGDNLKTATTKYTGEGGKGKPTIDMEQALELFFDQLESCLAFLPETADYQHWKALRDADKVLLVKAGLNHIIKDDEASMSFMKAEKTMSGLLSIVKSQPAIQHSAIDVLYVQHVSKAVRNAKSVKSTRSEQKEKIKELISQSIDSEDIVDVFAMAGIERADISILDDTFLLGAKKEKDGHALKIELIKNILKDEIKLRLHKNIKKYTSLKDELEKVIDRYHNNALDSYATIAELVQRAKDLQKEDSRIAELGLSEEELAFYDILAAKKEIIKEEGPIQDIVHAVVIAVKKNLQLDWTKKENAKASIRLAVKKELRGKISITKLNEILQDIMEQAEGQFGEWSA</sequence>
<accession>A0ABV9LBQ7</accession>
<dbReference type="EMBL" id="JBHSHB010000024">
    <property type="protein sequence ID" value="MFC4691302.1"/>
    <property type="molecule type" value="Genomic_DNA"/>
</dbReference>
<comment type="caution">
    <text evidence="12">The sequence shown here is derived from an EMBL/GenBank/DDBJ whole genome shotgun (WGS) entry which is preliminary data.</text>
</comment>
<evidence type="ECO:0000313" key="13">
    <source>
        <dbReference type="Proteomes" id="UP001595878"/>
    </source>
</evidence>
<evidence type="ECO:0000313" key="12">
    <source>
        <dbReference type="EMBL" id="MFC4691302.1"/>
    </source>
</evidence>
<evidence type="ECO:0000256" key="5">
    <source>
        <dbReference type="ARBA" id="ARBA00022747"/>
    </source>
</evidence>
<proteinExistence type="inferred from homology"/>
<keyword evidence="4 10" id="KW-0547">Nucleotide-binding</keyword>
<dbReference type="CDD" id="cd18030">
    <property type="entry name" value="DEXHc_RE_I_HsdR"/>
    <property type="match status" value="1"/>
</dbReference>
<dbReference type="Pfam" id="PF04313">
    <property type="entry name" value="HSDR_N"/>
    <property type="match status" value="1"/>
</dbReference>
<dbReference type="Pfam" id="PF18766">
    <property type="entry name" value="SWI2_SNF2"/>
    <property type="match status" value="1"/>
</dbReference>
<dbReference type="InterPro" id="IPR051268">
    <property type="entry name" value="Type-I_R_enzyme_R_subunit"/>
</dbReference>
<keyword evidence="5 10" id="KW-0680">Restriction system</keyword>
<name>A0ABV9LBQ7_9FLAO</name>
<dbReference type="InterPro" id="IPR055180">
    <property type="entry name" value="HsdR_RecA-like_helicase_dom_2"/>
</dbReference>
<dbReference type="InterPro" id="IPR004473">
    <property type="entry name" value="Restrct_endonuc_typeI_HsdR"/>
</dbReference>
<evidence type="ECO:0000259" key="11">
    <source>
        <dbReference type="PROSITE" id="PS51192"/>
    </source>
</evidence>
<evidence type="ECO:0000256" key="10">
    <source>
        <dbReference type="RuleBase" id="RU364115"/>
    </source>
</evidence>